<organism evidence="3">
    <name type="scientific">marine sediment metagenome</name>
    <dbReference type="NCBI Taxonomy" id="412755"/>
    <lineage>
        <taxon>unclassified sequences</taxon>
        <taxon>metagenomes</taxon>
        <taxon>ecological metagenomes</taxon>
    </lineage>
</organism>
<evidence type="ECO:0000259" key="2">
    <source>
        <dbReference type="Pfam" id="PF00107"/>
    </source>
</evidence>
<dbReference type="InterPro" id="IPR036291">
    <property type="entry name" value="NAD(P)-bd_dom_sf"/>
</dbReference>
<sequence>AVALHAVRKIRLEPGQQVVLLGMGPIGFLALQWLKIIGAGKVYVVDIFDEKLKQAESFGADYVINGKKQNVANLIKEQTNGEGVDAAIELAGNKVTQVQAIQVVRKMGTVVYCGISYDDLIIPNSELSKILRGELTLHGVWNSSISPFPINEWKNSLSLMDSGKIKTASLISHRFKLEECKHCFDMMYHKKELFNKVMFKLED</sequence>
<accession>X1T9L8</accession>
<dbReference type="InterPro" id="IPR050129">
    <property type="entry name" value="Zn_alcohol_dh"/>
</dbReference>
<dbReference type="Pfam" id="PF00107">
    <property type="entry name" value="ADH_zinc_N"/>
    <property type="match status" value="1"/>
</dbReference>
<evidence type="ECO:0000313" key="3">
    <source>
        <dbReference type="EMBL" id="GAJ02023.1"/>
    </source>
</evidence>
<keyword evidence="1" id="KW-0560">Oxidoreductase</keyword>
<comment type="caution">
    <text evidence="3">The sequence shown here is derived from an EMBL/GenBank/DDBJ whole genome shotgun (WGS) entry which is preliminary data.</text>
</comment>
<dbReference type="AlphaFoldDB" id="X1T9L8"/>
<feature type="non-terminal residue" evidence="3">
    <location>
        <position position="1"/>
    </location>
</feature>
<dbReference type="Gene3D" id="3.40.50.720">
    <property type="entry name" value="NAD(P)-binding Rossmann-like Domain"/>
    <property type="match status" value="1"/>
</dbReference>
<evidence type="ECO:0000256" key="1">
    <source>
        <dbReference type="ARBA" id="ARBA00023002"/>
    </source>
</evidence>
<dbReference type="PANTHER" id="PTHR43401:SF2">
    <property type="entry name" value="L-THREONINE 3-DEHYDROGENASE"/>
    <property type="match status" value="1"/>
</dbReference>
<feature type="domain" description="Alcohol dehydrogenase-like C-terminal" evidence="2">
    <location>
        <begin position="25"/>
        <end position="161"/>
    </location>
</feature>
<dbReference type="Gene3D" id="3.90.180.10">
    <property type="entry name" value="Medium-chain alcohol dehydrogenases, catalytic domain"/>
    <property type="match status" value="1"/>
</dbReference>
<proteinExistence type="predicted"/>
<dbReference type="InterPro" id="IPR013149">
    <property type="entry name" value="ADH-like_C"/>
</dbReference>
<dbReference type="GO" id="GO:0016491">
    <property type="term" value="F:oxidoreductase activity"/>
    <property type="evidence" value="ECO:0007669"/>
    <property type="project" value="UniProtKB-KW"/>
</dbReference>
<reference evidence="3" key="1">
    <citation type="journal article" date="2014" name="Front. Microbiol.">
        <title>High frequency of phylogenetically diverse reductive dehalogenase-homologous genes in deep subseafloor sedimentary metagenomes.</title>
        <authorList>
            <person name="Kawai M."/>
            <person name="Futagami T."/>
            <person name="Toyoda A."/>
            <person name="Takaki Y."/>
            <person name="Nishi S."/>
            <person name="Hori S."/>
            <person name="Arai W."/>
            <person name="Tsubouchi T."/>
            <person name="Morono Y."/>
            <person name="Uchiyama I."/>
            <person name="Ito T."/>
            <person name="Fujiyama A."/>
            <person name="Inagaki F."/>
            <person name="Takami H."/>
        </authorList>
    </citation>
    <scope>NUCLEOTIDE SEQUENCE</scope>
    <source>
        <strain evidence="3">Expedition CK06-06</strain>
    </source>
</reference>
<protein>
    <recommendedName>
        <fullName evidence="2">Alcohol dehydrogenase-like C-terminal domain-containing protein</fullName>
    </recommendedName>
</protein>
<gene>
    <name evidence="3" type="ORF">S12H4_28167</name>
</gene>
<dbReference type="PANTHER" id="PTHR43401">
    <property type="entry name" value="L-THREONINE 3-DEHYDROGENASE"/>
    <property type="match status" value="1"/>
</dbReference>
<name>X1T9L8_9ZZZZ</name>
<dbReference type="EMBL" id="BARW01016137">
    <property type="protein sequence ID" value="GAJ02023.1"/>
    <property type="molecule type" value="Genomic_DNA"/>
</dbReference>
<dbReference type="SUPFAM" id="SSF51735">
    <property type="entry name" value="NAD(P)-binding Rossmann-fold domains"/>
    <property type="match status" value="1"/>
</dbReference>